<evidence type="ECO:0000313" key="8">
    <source>
        <dbReference type="Proteomes" id="UP000245667"/>
    </source>
</evidence>
<dbReference type="GO" id="GO:0005980">
    <property type="term" value="P:glycogen catabolic process"/>
    <property type="evidence" value="ECO:0007669"/>
    <property type="project" value="InterPro"/>
</dbReference>
<dbReference type="Proteomes" id="UP000245667">
    <property type="component" value="Unassembled WGS sequence"/>
</dbReference>
<dbReference type="Gene3D" id="2.60.40.1180">
    <property type="entry name" value="Golgi alpha-mannosidase II"/>
    <property type="match status" value="1"/>
</dbReference>
<evidence type="ECO:0000313" key="6">
    <source>
        <dbReference type="EMBL" id="MBD1260969.1"/>
    </source>
</evidence>
<sequence>MILKTNRQTTKGWPYPIGASLKANGVNFSLFSKNSTAVELLLFNDPDDSEPNETIVLDNKQNRTEAYWHVFVPGLKAGQIYAYRIYGPFSPEHGYRFDSQKVLLDPYSKLVVTPRTYQRELATRPGNNVSSAMKSVVVDTSTYDWEEDRCPRHSFTQTIIYELHVKGFTKHPNSGMEEGKRGTYAGLIEKIPYLKDLGITAVELLPVFQFDNQDAPEGKKNYWGYSPVSFFAPHRAYSSRKDILGPLDEFRDMVKALHKADIEVILDVVYNHTAENGVEGPTLCLKGIENKAYYLLNADGSYGNYSGCGNTINANHSIARRMILDSLRFWVSEMHVDGFRFDLASVLSRDEFGNPQQNPPILWDIQSDPILAGSKLIAEAWDAAGLYQVGNFIGDKWKEWNGKFRDDVRSFLRGDEGSISNFASRILASPDLYGHKNQPADTSINFITCHDGFTLNDLVSYNVKHNWANGQDNRDGTNNSLSYNFGEEGPSTDPAVEQKREQQIKNFLAVTLLSYGTPMILMGDEIRRTQQGNNNAYCQDNEISWFDWDLLKKNASLHRFVRVLNGFRLNTNLSEADDALPLMEFLQTKRQIDWNGIRLGQPDWSPTSHSLAGTVRSAKKESVLFLACNAYTEDMEFEIPDSHDFNKKNWFRIIDTSLPSPEDIVLLENAEIVEGDSYLVKARSVVLLIAPSSAWFTDFYSKI</sequence>
<dbReference type="GO" id="GO:0004135">
    <property type="term" value="F:amylo-alpha-1,6-glucosidase activity"/>
    <property type="evidence" value="ECO:0007669"/>
    <property type="project" value="InterPro"/>
</dbReference>
<keyword evidence="2" id="KW-0378">Hydrolase</keyword>
<dbReference type="CDD" id="cd02856">
    <property type="entry name" value="E_set_GDE_Isoamylase_N"/>
    <property type="match status" value="1"/>
</dbReference>
<dbReference type="Pfam" id="PF02922">
    <property type="entry name" value="CBM_48"/>
    <property type="match status" value="1"/>
</dbReference>
<evidence type="ECO:0000313" key="7">
    <source>
        <dbReference type="EMBL" id="PWK23790.1"/>
    </source>
</evidence>
<dbReference type="Gene3D" id="3.20.20.80">
    <property type="entry name" value="Glycosidases"/>
    <property type="match status" value="1"/>
</dbReference>
<evidence type="ECO:0000256" key="2">
    <source>
        <dbReference type="ARBA" id="ARBA00022801"/>
    </source>
</evidence>
<gene>
    <name evidence="6" type="primary">glgX</name>
    <name evidence="6" type="ORF">HZY62_10255</name>
    <name evidence="7" type="ORF">LX92_02357</name>
</gene>
<dbReference type="SUPFAM" id="SSF51011">
    <property type="entry name" value="Glycosyl hydrolase domain"/>
    <property type="match status" value="1"/>
</dbReference>
<dbReference type="InterPro" id="IPR014756">
    <property type="entry name" value="Ig_E-set"/>
</dbReference>
<evidence type="ECO:0000256" key="4">
    <source>
        <dbReference type="ARBA" id="ARBA00023295"/>
    </source>
</evidence>
<dbReference type="Pfam" id="PF00128">
    <property type="entry name" value="Alpha-amylase"/>
    <property type="match status" value="1"/>
</dbReference>
<dbReference type="RefSeq" id="WP_109650721.1">
    <property type="nucleotide sequence ID" value="NZ_JACWLN010000004.1"/>
</dbReference>
<dbReference type="InterPro" id="IPR004193">
    <property type="entry name" value="Glyco_hydro_13_N"/>
</dbReference>
<dbReference type="Pfam" id="PF21156">
    <property type="entry name" value="ISOA1-3_C"/>
    <property type="match status" value="1"/>
</dbReference>
<dbReference type="InterPro" id="IPR011837">
    <property type="entry name" value="Glycogen_debranch_GlgX"/>
</dbReference>
<dbReference type="InterPro" id="IPR044505">
    <property type="entry name" value="GlgX_Isoamylase_N_E_set"/>
</dbReference>
<organism evidence="7 8">
    <name type="scientific">Maribacter polysiphoniae</name>
    <dbReference type="NCBI Taxonomy" id="429344"/>
    <lineage>
        <taxon>Bacteria</taxon>
        <taxon>Pseudomonadati</taxon>
        <taxon>Bacteroidota</taxon>
        <taxon>Flavobacteriia</taxon>
        <taxon>Flavobacteriales</taxon>
        <taxon>Flavobacteriaceae</taxon>
        <taxon>Maribacter</taxon>
    </lineage>
</organism>
<dbReference type="OrthoDB" id="9805159at2"/>
<comment type="caution">
    <text evidence="7">The sequence shown here is derived from an EMBL/GenBank/DDBJ whole genome shotgun (WGS) entry which is preliminary data.</text>
</comment>
<dbReference type="EMBL" id="JACWLN010000004">
    <property type="protein sequence ID" value="MBD1260969.1"/>
    <property type="molecule type" value="Genomic_DNA"/>
</dbReference>
<dbReference type="InterPro" id="IPR013780">
    <property type="entry name" value="Glyco_hydro_b"/>
</dbReference>
<dbReference type="SUPFAM" id="SSF51445">
    <property type="entry name" value="(Trans)glycosidases"/>
    <property type="match status" value="1"/>
</dbReference>
<protein>
    <submittedName>
        <fullName evidence="6">Glycogen debranching protein GlgX</fullName>
    </submittedName>
    <submittedName>
        <fullName evidence="7">Glycogen operon protein</fullName>
    </submittedName>
</protein>
<evidence type="ECO:0000259" key="5">
    <source>
        <dbReference type="SMART" id="SM00642"/>
    </source>
</evidence>
<dbReference type="PANTHER" id="PTHR43002">
    <property type="entry name" value="GLYCOGEN DEBRANCHING ENZYME"/>
    <property type="match status" value="1"/>
</dbReference>
<dbReference type="AlphaFoldDB" id="A0A316ELG0"/>
<accession>A0A316ELG0</accession>
<reference evidence="7 8" key="1">
    <citation type="submission" date="2018-05" db="EMBL/GenBank/DDBJ databases">
        <title>Genomic Encyclopedia of Archaeal and Bacterial Type Strains, Phase II (KMG-II): from individual species to whole genera.</title>
        <authorList>
            <person name="Goeker M."/>
        </authorList>
    </citation>
    <scope>NUCLEOTIDE SEQUENCE [LARGE SCALE GENOMIC DNA]</scope>
    <source>
        <strain evidence="7 8">DSM 23514</strain>
    </source>
</reference>
<evidence type="ECO:0000256" key="1">
    <source>
        <dbReference type="ARBA" id="ARBA00008061"/>
    </source>
</evidence>
<dbReference type="GO" id="GO:0019156">
    <property type="term" value="F:isoamylase activity"/>
    <property type="evidence" value="ECO:0007669"/>
    <property type="project" value="UniProtKB-ARBA"/>
</dbReference>
<keyword evidence="9" id="KW-1185">Reference proteome</keyword>
<reference evidence="6 9" key="2">
    <citation type="submission" date="2020-07" db="EMBL/GenBank/DDBJ databases">
        <title>The draft genome sequence of Maribacter polysiphoniae KCTC 22021.</title>
        <authorList>
            <person name="Mu L."/>
        </authorList>
    </citation>
    <scope>NUCLEOTIDE SEQUENCE [LARGE SCALE GENOMIC DNA]</scope>
    <source>
        <strain evidence="6 9">KCTC 22021</strain>
    </source>
</reference>
<dbReference type="EMBL" id="QGGQ01000004">
    <property type="protein sequence ID" value="PWK23790.1"/>
    <property type="molecule type" value="Genomic_DNA"/>
</dbReference>
<dbReference type="CDD" id="cd11326">
    <property type="entry name" value="AmyAc_Glg_debranch"/>
    <property type="match status" value="1"/>
</dbReference>
<evidence type="ECO:0000313" key="9">
    <source>
        <dbReference type="Proteomes" id="UP000651837"/>
    </source>
</evidence>
<dbReference type="Gene3D" id="2.60.40.10">
    <property type="entry name" value="Immunoglobulins"/>
    <property type="match status" value="1"/>
</dbReference>
<evidence type="ECO:0000256" key="3">
    <source>
        <dbReference type="ARBA" id="ARBA00022946"/>
    </source>
</evidence>
<dbReference type="InterPro" id="IPR006047">
    <property type="entry name" value="GH13_cat_dom"/>
</dbReference>
<comment type="similarity">
    <text evidence="1">Belongs to the glycosyl hydrolase 13 family.</text>
</comment>
<dbReference type="SMART" id="SM00642">
    <property type="entry name" value="Aamy"/>
    <property type="match status" value="1"/>
</dbReference>
<dbReference type="Proteomes" id="UP000651837">
    <property type="component" value="Unassembled WGS sequence"/>
</dbReference>
<feature type="domain" description="Glycosyl hydrolase family 13 catalytic" evidence="5">
    <location>
        <begin position="162"/>
        <end position="568"/>
    </location>
</feature>
<proteinExistence type="inferred from homology"/>
<dbReference type="InterPro" id="IPR048650">
    <property type="entry name" value="ISOA1-3-like_C"/>
</dbReference>
<dbReference type="SUPFAM" id="SSF81296">
    <property type="entry name" value="E set domains"/>
    <property type="match status" value="1"/>
</dbReference>
<keyword evidence="4" id="KW-0326">Glycosidase</keyword>
<dbReference type="NCBIfam" id="TIGR02100">
    <property type="entry name" value="glgX_debranch"/>
    <property type="match status" value="1"/>
</dbReference>
<dbReference type="InterPro" id="IPR013783">
    <property type="entry name" value="Ig-like_fold"/>
</dbReference>
<name>A0A316ELG0_9FLAO</name>
<keyword evidence="3" id="KW-0809">Transit peptide</keyword>
<dbReference type="InterPro" id="IPR017853">
    <property type="entry name" value="GH"/>
</dbReference>